<evidence type="ECO:0000313" key="3">
    <source>
        <dbReference type="Proteomes" id="UP000014984"/>
    </source>
</evidence>
<protein>
    <recommendedName>
        <fullName evidence="4">DUF1700 domain-containing protein</fullName>
    </recommendedName>
</protein>
<dbReference type="AlphaFoldDB" id="S5LWN6"/>
<dbReference type="KEGG" id="stai:STAIW_v1c04010"/>
<keyword evidence="1" id="KW-0812">Transmembrane</keyword>
<proteinExistence type="predicted"/>
<reference evidence="2 3" key="1">
    <citation type="journal article" date="2013" name="Genome Biol. Evol.">
        <title>Comparison of metabolic capacities and inference of gene content evolution in mosquito-associated Spiroplasma diminutum and S. taiwanense.</title>
        <authorList>
            <person name="Lo W.S."/>
            <person name="Ku C."/>
            <person name="Chen L.L."/>
            <person name="Chang T.H."/>
            <person name="Kuo C.H."/>
        </authorList>
    </citation>
    <scope>NUCLEOTIDE SEQUENCE [LARGE SCALE GENOMIC DNA]</scope>
    <source>
        <strain evidence="2">CT-1</strain>
    </source>
</reference>
<dbReference type="eggNOG" id="COG4709">
    <property type="taxonomic scope" value="Bacteria"/>
</dbReference>
<feature type="transmembrane region" description="Helical" evidence="1">
    <location>
        <begin position="155"/>
        <end position="183"/>
    </location>
</feature>
<evidence type="ECO:0000313" key="2">
    <source>
        <dbReference type="EMBL" id="AGR41051.1"/>
    </source>
</evidence>
<name>S5LWN6_9MOLU</name>
<dbReference type="EMBL" id="CP005074">
    <property type="protein sequence ID" value="AGR41051.1"/>
    <property type="molecule type" value="Genomic_DNA"/>
</dbReference>
<dbReference type="RefSeq" id="WP_020834190.1">
    <property type="nucleotide sequence ID" value="NC_021846.1"/>
</dbReference>
<gene>
    <name evidence="2" type="ORF">STAIW_v1c04010</name>
</gene>
<feature type="transmembrane region" description="Helical" evidence="1">
    <location>
        <begin position="110"/>
        <end position="143"/>
    </location>
</feature>
<dbReference type="STRING" id="1276220.STAIW_v1c04010"/>
<accession>S5LWN6</accession>
<organism evidence="2 3">
    <name type="scientific">Spiroplasma taiwanense CT-1</name>
    <dbReference type="NCBI Taxonomy" id="1276220"/>
    <lineage>
        <taxon>Bacteria</taxon>
        <taxon>Bacillati</taxon>
        <taxon>Mycoplasmatota</taxon>
        <taxon>Mollicutes</taxon>
        <taxon>Entomoplasmatales</taxon>
        <taxon>Spiroplasmataceae</taxon>
        <taxon>Spiroplasma</taxon>
    </lineage>
</organism>
<evidence type="ECO:0008006" key="4">
    <source>
        <dbReference type="Google" id="ProtNLM"/>
    </source>
</evidence>
<sequence>MTEKILLPKKIKKWILFLKNGLSKLEIEDRDDILLSYTEQFSEEVSEGKSPESILINLRPIPIIVKEIYEEFNIEDSSKRKEKIKKNIMKVEITDNENNQEKSRWSFSKIFAAILSFMISLVSWTLTIAFAITAIITPISLIVAVAMSYINYDPYFGTSISLLLIAIVPFATVLVFFLTTILYKSSLKLSNFFKIRKNQKQFSIKFE</sequence>
<dbReference type="Proteomes" id="UP000014984">
    <property type="component" value="Chromosome"/>
</dbReference>
<keyword evidence="1" id="KW-0472">Membrane</keyword>
<keyword evidence="1" id="KW-1133">Transmembrane helix</keyword>
<evidence type="ECO:0000256" key="1">
    <source>
        <dbReference type="SAM" id="Phobius"/>
    </source>
</evidence>
<keyword evidence="3" id="KW-1185">Reference proteome</keyword>
<dbReference type="HOGENOM" id="CLU_1325663_0_0_14"/>
<dbReference type="PATRIC" id="fig|1276220.3.peg.406"/>